<evidence type="ECO:0000313" key="8">
    <source>
        <dbReference type="Proteomes" id="UP000008281"/>
    </source>
</evidence>
<feature type="domain" description="DNA2/NAM7 helicase-like C-terminal" evidence="6">
    <location>
        <begin position="873"/>
        <end position="1053"/>
    </location>
</feature>
<dbReference type="PANTHER" id="PTHR43788">
    <property type="entry name" value="DNA2/NAM7 HELICASE FAMILY MEMBER"/>
    <property type="match status" value="1"/>
</dbReference>
<dbReference type="InParanoid" id="E3NBV2"/>
<proteinExistence type="predicted"/>
<dbReference type="Proteomes" id="UP000008281">
    <property type="component" value="Unassembled WGS sequence"/>
</dbReference>
<dbReference type="PANTHER" id="PTHR43788:SF16">
    <property type="entry name" value="HELICASE WITH ZINC FINGER 2"/>
    <property type="match status" value="1"/>
</dbReference>
<gene>
    <name evidence="7" type="ORF">CRE_14293</name>
</gene>
<evidence type="ECO:0000256" key="3">
    <source>
        <dbReference type="ARBA" id="ARBA00022806"/>
    </source>
</evidence>
<dbReference type="GO" id="GO:0043139">
    <property type="term" value="F:5'-3' DNA helicase activity"/>
    <property type="evidence" value="ECO:0007669"/>
    <property type="project" value="TreeGrafter"/>
</dbReference>
<dbReference type="FunCoup" id="E3NBV2">
    <property type="interactions" value="1621"/>
</dbReference>
<keyword evidence="8" id="KW-1185">Reference proteome</keyword>
<organism evidence="8">
    <name type="scientific">Caenorhabditis remanei</name>
    <name type="common">Caenorhabditis vulgaris</name>
    <dbReference type="NCBI Taxonomy" id="31234"/>
    <lineage>
        <taxon>Eukaryota</taxon>
        <taxon>Metazoa</taxon>
        <taxon>Ecdysozoa</taxon>
        <taxon>Nematoda</taxon>
        <taxon>Chromadorea</taxon>
        <taxon>Rhabditida</taxon>
        <taxon>Rhabditina</taxon>
        <taxon>Rhabditomorpha</taxon>
        <taxon>Rhabditoidea</taxon>
        <taxon>Rhabditidae</taxon>
        <taxon>Peloderinae</taxon>
        <taxon>Caenorhabditis</taxon>
    </lineage>
</organism>
<keyword evidence="2" id="KW-0378">Hydrolase</keyword>
<reference evidence="7" key="1">
    <citation type="submission" date="2007-07" db="EMBL/GenBank/DDBJ databases">
        <title>PCAP assembly of the Caenorhabditis remanei genome.</title>
        <authorList>
            <consortium name="The Caenorhabditis remanei Sequencing Consortium"/>
            <person name="Wilson R.K."/>
        </authorList>
    </citation>
    <scope>NUCLEOTIDE SEQUENCE [LARGE SCALE GENOMIC DNA]</scope>
    <source>
        <strain evidence="7">PB4641</strain>
    </source>
</reference>
<dbReference type="STRING" id="31234.E3NBV2"/>
<accession>E3NBV2</accession>
<protein>
    <recommendedName>
        <fullName evidence="6">DNA2/NAM7 helicase-like C-terminal domain-containing protein</fullName>
    </recommendedName>
</protein>
<feature type="compositionally biased region" description="Basic residues" evidence="5">
    <location>
        <begin position="1"/>
        <end position="11"/>
    </location>
</feature>
<dbReference type="GO" id="GO:0016787">
    <property type="term" value="F:hydrolase activity"/>
    <property type="evidence" value="ECO:0007669"/>
    <property type="project" value="UniProtKB-KW"/>
</dbReference>
<dbReference type="CDD" id="cd18808">
    <property type="entry name" value="SF1_C_Upf1"/>
    <property type="match status" value="1"/>
</dbReference>
<dbReference type="AlphaFoldDB" id="E3NBV2"/>
<keyword evidence="1" id="KW-0547">Nucleotide-binding</keyword>
<dbReference type="SUPFAM" id="SSF52540">
    <property type="entry name" value="P-loop containing nucleoside triphosphate hydrolases"/>
    <property type="match status" value="1"/>
</dbReference>
<evidence type="ECO:0000259" key="6">
    <source>
        <dbReference type="Pfam" id="PF13087"/>
    </source>
</evidence>
<dbReference type="OrthoDB" id="6513042at2759"/>
<dbReference type="Pfam" id="PF13087">
    <property type="entry name" value="AAA_12"/>
    <property type="match status" value="1"/>
</dbReference>
<dbReference type="OMA" id="NVKEAEY"/>
<evidence type="ECO:0000256" key="4">
    <source>
        <dbReference type="ARBA" id="ARBA00022840"/>
    </source>
</evidence>
<dbReference type="InterPro" id="IPR047187">
    <property type="entry name" value="SF1_C_Upf1"/>
</dbReference>
<keyword evidence="4" id="KW-0067">ATP-binding</keyword>
<dbReference type="Gene3D" id="3.40.50.300">
    <property type="entry name" value="P-loop containing nucleotide triphosphate hydrolases"/>
    <property type="match status" value="2"/>
</dbReference>
<dbReference type="InterPro" id="IPR041679">
    <property type="entry name" value="DNA2/NAM7-like_C"/>
</dbReference>
<dbReference type="InterPro" id="IPR050534">
    <property type="entry name" value="Coronavir_polyprotein_1ab"/>
</dbReference>
<evidence type="ECO:0000256" key="5">
    <source>
        <dbReference type="SAM" id="MobiDB-lite"/>
    </source>
</evidence>
<evidence type="ECO:0000256" key="2">
    <source>
        <dbReference type="ARBA" id="ARBA00022801"/>
    </source>
</evidence>
<dbReference type="GO" id="GO:0005524">
    <property type="term" value="F:ATP binding"/>
    <property type="evidence" value="ECO:0007669"/>
    <property type="project" value="UniProtKB-KW"/>
</dbReference>
<dbReference type="InterPro" id="IPR027417">
    <property type="entry name" value="P-loop_NTPase"/>
</dbReference>
<dbReference type="EMBL" id="DS268589">
    <property type="protein sequence ID" value="EFO92489.1"/>
    <property type="molecule type" value="Genomic_DNA"/>
</dbReference>
<dbReference type="Pfam" id="PF13245">
    <property type="entry name" value="AAA_19"/>
    <property type="match status" value="1"/>
</dbReference>
<keyword evidence="3" id="KW-0347">Helicase</keyword>
<dbReference type="HOGENOM" id="CLU_005949_0_0_1"/>
<dbReference type="eggNOG" id="KOG1801">
    <property type="taxonomic scope" value="Eukaryota"/>
</dbReference>
<feature type="compositionally biased region" description="Basic and acidic residues" evidence="5">
    <location>
        <begin position="70"/>
        <end position="81"/>
    </location>
</feature>
<evidence type="ECO:0000256" key="1">
    <source>
        <dbReference type="ARBA" id="ARBA00022741"/>
    </source>
</evidence>
<evidence type="ECO:0000313" key="7">
    <source>
        <dbReference type="EMBL" id="EFO92489.1"/>
    </source>
</evidence>
<feature type="region of interest" description="Disordered" evidence="5">
    <location>
        <begin position="1"/>
        <end position="137"/>
    </location>
</feature>
<sequence>MSKKSSRKKSRKDNAGPSPEYSGHEAAGSSGGTEYAGSTTCVVLPVPPSTAKISKTLSEHSLYGSDEDVELKRKMSSRDGSSDNSGVQPMDIEDQRDTSDTDSFVEGIEQMVVTDELAGDEPPALEALDGDAEEPTEGAIEGENSFAEIPPGDAHSLDEVMTGPIHKFARCFDNDGKKEEWPKDSSRKAVAKESLASMQAFRRMTWEAKDEPYTPPEGIEEPKEETLFGVYPMSTPYACYQAVESYGSGVILTPCHREIVADDRPDLHALFMDDTALDARSNRRLDLTDIHLSDVFFVEKIGVKKYAQPENFIVDLAKAVDWSEHKFWQVKRVSRLQRITLRSEIAVLMPKIGTKKQQTFLVNNLPEAATAKTKIVGHLAKQEVYVAVDVTVPACQPGSWSRGYQPSFADEEAHLRTIDYLLNVPHMLPVITKVDSLDPRRKGIMAIAPNFVRPKSLYDGMRYRGEVTEVLHQNREELVIQLQLPKNHGFPQKKWKQGVKVSVRFEEESIGATVIAATVEKDKALVRVRPLRSGVTPQGWSGSVGLQVFVKHQVEDPQRGAVRMLGIKTIPKYADYLPGMKMLAALHMGPSVPEIPDFSNLKRFTISNLDLTQEQSNVIHLLSWKGFTACTLSCGPGSGKTTTIIGALVQHHYSSPEDFAVFVANSNSAVVQGAETLKRLDAEDSIHAVRLISSGNCSTIDEHQLSDIDYPRIWQRVIRQKVMQEDKSTRRPQDYVISGAQWLWRHHLLSKNDLHNEHLRRALHVPVVGKPEQPRHSLMEVFFRVYKPKVVFGTIDSVRQIFKREKFLENWTHHVKTVMVDESSQVGRHSIINLAYAFPSGRFLLVGDEHQLPPYGEHGYPEELYKLHNGPIFKDAVSLKLLPNLRLSTVYRCPKQSVDLLANLYYEGQLKPYKDAVDTCPILKDLGLPSGQPTLIINTKTMDTHVGTSWCNVKEAEYAVKIAKRFIASGHHPRRTIAVLGYFLPQVHETAARMPNGVFVSTVDASQGREFDVVVLMTTRSEDFKFSGFLCSPERFTVAVSRHKQALIVLSNTSRMRNVENWKALYDDVKPQSIVDAGQVAFLRESPK</sequence>
<name>E3NBV2_CAERE</name>